<keyword evidence="1" id="KW-1133">Transmembrane helix</keyword>
<gene>
    <name evidence="2" type="ORF">ACFPYI_17275</name>
</gene>
<sequence>MTTQTTSTSSGSFSIGHVLGVAVGALVFAYGLLLVPVSLLGGFWIAAIGASLLLAVLFDTEWAGDRWGISPADRRTLSLSFGIIAVVLLVSFVVVNYAGVSGPTTETGSSSAFAPFVD</sequence>
<keyword evidence="3" id="KW-1185">Reference proteome</keyword>
<keyword evidence="1" id="KW-0812">Transmembrane</keyword>
<accession>A0ABD5RRC2</accession>
<dbReference type="AlphaFoldDB" id="A0ABD5RRC2"/>
<evidence type="ECO:0000313" key="2">
    <source>
        <dbReference type="EMBL" id="MFC5973087.1"/>
    </source>
</evidence>
<proteinExistence type="predicted"/>
<comment type="caution">
    <text evidence="2">The sequence shown here is derived from an EMBL/GenBank/DDBJ whole genome shotgun (WGS) entry which is preliminary data.</text>
</comment>
<evidence type="ECO:0000256" key="1">
    <source>
        <dbReference type="SAM" id="Phobius"/>
    </source>
</evidence>
<feature type="transmembrane region" description="Helical" evidence="1">
    <location>
        <begin position="79"/>
        <end position="100"/>
    </location>
</feature>
<dbReference type="RefSeq" id="WP_247417208.1">
    <property type="nucleotide sequence ID" value="NZ_JALLGW010000001.1"/>
</dbReference>
<evidence type="ECO:0000313" key="3">
    <source>
        <dbReference type="Proteomes" id="UP001596099"/>
    </source>
</evidence>
<dbReference type="EMBL" id="JBHSQH010000001">
    <property type="protein sequence ID" value="MFC5973087.1"/>
    <property type="molecule type" value="Genomic_DNA"/>
</dbReference>
<feature type="transmembrane region" description="Helical" evidence="1">
    <location>
        <begin position="39"/>
        <end position="58"/>
    </location>
</feature>
<feature type="transmembrane region" description="Helical" evidence="1">
    <location>
        <begin position="12"/>
        <end position="33"/>
    </location>
</feature>
<name>A0ABD5RRC2_9EURY</name>
<dbReference type="Proteomes" id="UP001596099">
    <property type="component" value="Unassembled WGS sequence"/>
</dbReference>
<organism evidence="2 3">
    <name type="scientific">Halomarina salina</name>
    <dbReference type="NCBI Taxonomy" id="1872699"/>
    <lineage>
        <taxon>Archaea</taxon>
        <taxon>Methanobacteriati</taxon>
        <taxon>Methanobacteriota</taxon>
        <taxon>Stenosarchaea group</taxon>
        <taxon>Halobacteria</taxon>
        <taxon>Halobacteriales</taxon>
        <taxon>Natronomonadaceae</taxon>
        <taxon>Halomarina</taxon>
    </lineage>
</organism>
<keyword evidence="1" id="KW-0472">Membrane</keyword>
<reference evidence="2 3" key="1">
    <citation type="journal article" date="2019" name="Int. J. Syst. Evol. Microbiol.">
        <title>The Global Catalogue of Microorganisms (GCM) 10K type strain sequencing project: providing services to taxonomists for standard genome sequencing and annotation.</title>
        <authorList>
            <consortium name="The Broad Institute Genomics Platform"/>
            <consortium name="The Broad Institute Genome Sequencing Center for Infectious Disease"/>
            <person name="Wu L."/>
            <person name="Ma J."/>
        </authorList>
    </citation>
    <scope>NUCLEOTIDE SEQUENCE [LARGE SCALE GENOMIC DNA]</scope>
    <source>
        <strain evidence="2 3">CGMCC 1.12543</strain>
    </source>
</reference>
<protein>
    <submittedName>
        <fullName evidence="2">Uncharacterized protein</fullName>
    </submittedName>
</protein>